<gene>
    <name evidence="1" type="ORF">MLD38_015182</name>
</gene>
<sequence length="86" mass="9764">MAAFDDVMTTGKFDNMYYKNLARGLALLSIDQMMYADPRMRPYVIQHANNQTAFFEAFAEVMVKLGMVDVKTGRKGEVSSRCDNIN</sequence>
<evidence type="ECO:0000313" key="2">
    <source>
        <dbReference type="Proteomes" id="UP001057402"/>
    </source>
</evidence>
<protein>
    <submittedName>
        <fullName evidence="1">Uncharacterized protein</fullName>
    </submittedName>
</protein>
<reference evidence="2" key="1">
    <citation type="journal article" date="2023" name="Front. Plant Sci.">
        <title>Chromosomal-level genome assembly of Melastoma candidum provides insights into trichome evolution.</title>
        <authorList>
            <person name="Zhong Y."/>
            <person name="Wu W."/>
            <person name="Sun C."/>
            <person name="Zou P."/>
            <person name="Liu Y."/>
            <person name="Dai S."/>
            <person name="Zhou R."/>
        </authorList>
    </citation>
    <scope>NUCLEOTIDE SEQUENCE [LARGE SCALE GENOMIC DNA]</scope>
</reference>
<organism evidence="1 2">
    <name type="scientific">Melastoma candidum</name>
    <dbReference type="NCBI Taxonomy" id="119954"/>
    <lineage>
        <taxon>Eukaryota</taxon>
        <taxon>Viridiplantae</taxon>
        <taxon>Streptophyta</taxon>
        <taxon>Embryophyta</taxon>
        <taxon>Tracheophyta</taxon>
        <taxon>Spermatophyta</taxon>
        <taxon>Magnoliopsida</taxon>
        <taxon>eudicotyledons</taxon>
        <taxon>Gunneridae</taxon>
        <taxon>Pentapetalae</taxon>
        <taxon>rosids</taxon>
        <taxon>malvids</taxon>
        <taxon>Myrtales</taxon>
        <taxon>Melastomataceae</taxon>
        <taxon>Melastomatoideae</taxon>
        <taxon>Melastomateae</taxon>
        <taxon>Melastoma</taxon>
    </lineage>
</organism>
<dbReference type="EMBL" id="CM042883">
    <property type="protein sequence ID" value="KAI4377580.1"/>
    <property type="molecule type" value="Genomic_DNA"/>
</dbReference>
<keyword evidence="2" id="KW-1185">Reference proteome</keyword>
<proteinExistence type="predicted"/>
<accession>A0ACB9RF44</accession>
<comment type="caution">
    <text evidence="1">The sequence shown here is derived from an EMBL/GenBank/DDBJ whole genome shotgun (WGS) entry which is preliminary data.</text>
</comment>
<dbReference type="Proteomes" id="UP001057402">
    <property type="component" value="Chromosome 4"/>
</dbReference>
<name>A0ACB9RF44_9MYRT</name>
<evidence type="ECO:0000313" key="1">
    <source>
        <dbReference type="EMBL" id="KAI4377580.1"/>
    </source>
</evidence>